<dbReference type="AlphaFoldDB" id="A0AAX6E736"/>
<evidence type="ECO:0000313" key="8">
    <source>
        <dbReference type="EMBL" id="KAJ6799868.1"/>
    </source>
</evidence>
<evidence type="ECO:0000256" key="1">
    <source>
        <dbReference type="ARBA" id="ARBA00004141"/>
    </source>
</evidence>
<dbReference type="Pfam" id="PF04515">
    <property type="entry name" value="Choline_transpo"/>
    <property type="match status" value="1"/>
</dbReference>
<evidence type="ECO:0000256" key="2">
    <source>
        <dbReference type="ARBA" id="ARBA00007168"/>
    </source>
</evidence>
<dbReference type="EMBL" id="JANAVB010039217">
    <property type="protein sequence ID" value="KAJ6799868.1"/>
    <property type="molecule type" value="Genomic_DNA"/>
</dbReference>
<comment type="subcellular location">
    <subcellularLocation>
        <location evidence="6">Cell membrane</location>
        <topology evidence="6">Multi-pass membrane protein</topology>
    </subcellularLocation>
    <subcellularLocation>
        <location evidence="1">Membrane</location>
        <topology evidence="1">Multi-pass membrane protein</topology>
    </subcellularLocation>
</comment>
<feature type="region of interest" description="Disordered" evidence="7">
    <location>
        <begin position="16"/>
        <end position="52"/>
    </location>
</feature>
<accession>A0AAX6E736</accession>
<dbReference type="PANTHER" id="PTHR12385">
    <property type="entry name" value="CHOLINE TRANSPORTER-LIKE (SLC FAMILY 44)"/>
    <property type="match status" value="1"/>
</dbReference>
<feature type="transmembrane region" description="Helical" evidence="6">
    <location>
        <begin position="400"/>
        <end position="426"/>
    </location>
</feature>
<feature type="compositionally biased region" description="Basic and acidic residues" evidence="7">
    <location>
        <begin position="16"/>
        <end position="26"/>
    </location>
</feature>
<evidence type="ECO:0000256" key="3">
    <source>
        <dbReference type="ARBA" id="ARBA00022692"/>
    </source>
</evidence>
<feature type="transmembrane region" description="Helical" evidence="6">
    <location>
        <begin position="120"/>
        <end position="141"/>
    </location>
</feature>
<comment type="caution">
    <text evidence="6">Lacks conserved residue(s) required for the propagation of feature annotation.</text>
</comment>
<evidence type="ECO:0000313" key="9">
    <source>
        <dbReference type="Proteomes" id="UP001140949"/>
    </source>
</evidence>
<name>A0AAX6E736_IRIPA</name>
<gene>
    <name evidence="8" type="ORF">M6B38_203970</name>
</gene>
<keyword evidence="3 6" id="KW-0812">Transmembrane</keyword>
<keyword evidence="4 6" id="KW-1133">Transmembrane helix</keyword>
<comment type="caution">
    <text evidence="8">The sequence shown here is derived from an EMBL/GenBank/DDBJ whole genome shotgun (WGS) entry which is preliminary data.</text>
</comment>
<keyword evidence="5 6" id="KW-0472">Membrane</keyword>
<dbReference type="Proteomes" id="UP001140949">
    <property type="component" value="Unassembled WGS sequence"/>
</dbReference>
<dbReference type="GO" id="GO:0022857">
    <property type="term" value="F:transmembrane transporter activity"/>
    <property type="evidence" value="ECO:0007669"/>
    <property type="project" value="UniProtKB-UniRule"/>
</dbReference>
<dbReference type="PANTHER" id="PTHR12385:SF84">
    <property type="entry name" value="CHOLINE TRANSPORTER-LIKE PROTEIN"/>
    <property type="match status" value="1"/>
</dbReference>
<comment type="function">
    <text evidence="6">Choline transporter.</text>
</comment>
<feature type="transmembrane region" description="Helical" evidence="6">
    <location>
        <begin position="86"/>
        <end position="108"/>
    </location>
</feature>
<comment type="similarity">
    <text evidence="2 6">Belongs to the CTL (choline transporter-like) family.</text>
</comment>
<evidence type="ECO:0000256" key="5">
    <source>
        <dbReference type="ARBA" id="ARBA00023136"/>
    </source>
</evidence>
<evidence type="ECO:0000256" key="7">
    <source>
        <dbReference type="SAM" id="MobiDB-lite"/>
    </source>
</evidence>
<dbReference type="GO" id="GO:0005886">
    <property type="term" value="C:plasma membrane"/>
    <property type="evidence" value="ECO:0007669"/>
    <property type="project" value="UniProtKB-SubCell"/>
</dbReference>
<sequence>MVRLEKKRDSVRIHIRALERSEDDNGRTANNPTPAPVDASSSSSGSNHINVPRTNQVAPTQVDEAAAAAEPPAAAATTFTSKLFKLLFFSHLLVLAILIAFLSIRGYFTKSPTFRLARYFTPLLSSVASAVVASLLCLLWTLAAPAKSLKHSLWLSPLSTCSMGVLLLLHSTAAGLAFGAVALALAVAQSFYACWITARLPYAYRVLSLSVSNVGFSATVGARVVLALAVSAVYSSFWALGVGSIAASADAGRLVPVYLLLLLLSLAWTMHVIRNVVHVAVSHIAHARLLRGADVSARDAFGRACGRAFGDVCVGSAAASAVGLFRGTARTMGLLAGGTDEFMFSCTGCCQGVADRLVEHANEWGFVHVGAYGKGFVRASEDTWGMFRQRRMEGLIDQDLTGSFCFLSGTAVGATSALIGGSWMLVVDSARATGVTVYAFVVGYFIMRIAMAWPQACVSAYHVAYAEDPRSDSTIPQRLRELERSPH</sequence>
<reference evidence="8" key="1">
    <citation type="journal article" date="2023" name="GigaByte">
        <title>Genome assembly of the bearded iris, Iris pallida Lam.</title>
        <authorList>
            <person name="Bruccoleri R.E."/>
            <person name="Oakeley E.J."/>
            <person name="Faust A.M.E."/>
            <person name="Altorfer M."/>
            <person name="Dessus-Babus S."/>
            <person name="Burckhardt D."/>
            <person name="Oertli M."/>
            <person name="Naumann U."/>
            <person name="Petersen F."/>
            <person name="Wong J."/>
        </authorList>
    </citation>
    <scope>NUCLEOTIDE SEQUENCE</scope>
    <source>
        <strain evidence="8">GSM-AAB239-AS_SAM_17_03QT</strain>
    </source>
</reference>
<evidence type="ECO:0000256" key="6">
    <source>
        <dbReference type="RuleBase" id="RU368066"/>
    </source>
</evidence>
<keyword evidence="9" id="KW-1185">Reference proteome</keyword>
<dbReference type="InterPro" id="IPR007603">
    <property type="entry name" value="Choline_transptr-like"/>
</dbReference>
<evidence type="ECO:0000256" key="4">
    <source>
        <dbReference type="ARBA" id="ARBA00022989"/>
    </source>
</evidence>
<feature type="transmembrane region" description="Helical" evidence="6">
    <location>
        <begin position="432"/>
        <end position="451"/>
    </location>
</feature>
<organism evidence="8 9">
    <name type="scientific">Iris pallida</name>
    <name type="common">Sweet iris</name>
    <dbReference type="NCBI Taxonomy" id="29817"/>
    <lineage>
        <taxon>Eukaryota</taxon>
        <taxon>Viridiplantae</taxon>
        <taxon>Streptophyta</taxon>
        <taxon>Embryophyta</taxon>
        <taxon>Tracheophyta</taxon>
        <taxon>Spermatophyta</taxon>
        <taxon>Magnoliopsida</taxon>
        <taxon>Liliopsida</taxon>
        <taxon>Asparagales</taxon>
        <taxon>Iridaceae</taxon>
        <taxon>Iridoideae</taxon>
        <taxon>Irideae</taxon>
        <taxon>Iris</taxon>
    </lineage>
</organism>
<proteinExistence type="inferred from homology"/>
<feature type="transmembrane region" description="Helical" evidence="6">
    <location>
        <begin position="254"/>
        <end position="273"/>
    </location>
</feature>
<protein>
    <recommendedName>
        <fullName evidence="6">Choline transporter-like protein</fullName>
    </recommendedName>
</protein>
<feature type="transmembrane region" description="Helical" evidence="6">
    <location>
        <begin position="176"/>
        <end position="198"/>
    </location>
</feature>
<reference evidence="8" key="2">
    <citation type="submission" date="2023-04" db="EMBL/GenBank/DDBJ databases">
        <authorList>
            <person name="Bruccoleri R.E."/>
            <person name="Oakeley E.J."/>
            <person name="Faust A.-M."/>
            <person name="Dessus-Babus S."/>
            <person name="Altorfer M."/>
            <person name="Burckhardt D."/>
            <person name="Oertli M."/>
            <person name="Naumann U."/>
            <person name="Petersen F."/>
            <person name="Wong J."/>
        </authorList>
    </citation>
    <scope>NUCLEOTIDE SEQUENCE</scope>
    <source>
        <strain evidence="8">GSM-AAB239-AS_SAM_17_03QT</strain>
        <tissue evidence="8">Leaf</tissue>
    </source>
</reference>